<dbReference type="AlphaFoldDB" id="A0A135TMN6"/>
<dbReference type="InterPro" id="IPR002509">
    <property type="entry name" value="NODB_dom"/>
</dbReference>
<evidence type="ECO:0000256" key="1">
    <source>
        <dbReference type="ARBA" id="ARBA00001941"/>
    </source>
</evidence>
<evidence type="ECO:0000256" key="2">
    <source>
        <dbReference type="ARBA" id="ARBA00022723"/>
    </source>
</evidence>
<dbReference type="Pfam" id="PF01522">
    <property type="entry name" value="Polysacc_deac_1"/>
    <property type="match status" value="1"/>
</dbReference>
<evidence type="ECO:0000259" key="7">
    <source>
        <dbReference type="Pfam" id="PF01522"/>
    </source>
</evidence>
<dbReference type="STRING" id="1209931.A0A135TMN6"/>
<organism evidence="8 9">
    <name type="scientific">Colletotrichum salicis</name>
    <dbReference type="NCBI Taxonomy" id="1209931"/>
    <lineage>
        <taxon>Eukaryota</taxon>
        <taxon>Fungi</taxon>
        <taxon>Dikarya</taxon>
        <taxon>Ascomycota</taxon>
        <taxon>Pezizomycotina</taxon>
        <taxon>Sordariomycetes</taxon>
        <taxon>Hypocreomycetidae</taxon>
        <taxon>Glomerellales</taxon>
        <taxon>Glomerellaceae</taxon>
        <taxon>Colletotrichum</taxon>
        <taxon>Colletotrichum acutatum species complex</taxon>
    </lineage>
</organism>
<reference evidence="8 9" key="1">
    <citation type="submission" date="2014-02" db="EMBL/GenBank/DDBJ databases">
        <title>The genome sequence of Colletotrichum salicis CBS 607.94.</title>
        <authorList>
            <person name="Baroncelli R."/>
            <person name="Thon M.R."/>
        </authorList>
    </citation>
    <scope>NUCLEOTIDE SEQUENCE [LARGE SCALE GENOMIC DNA]</scope>
    <source>
        <strain evidence="8 9">CBS 607.94</strain>
    </source>
</reference>
<dbReference type="Gene3D" id="3.20.20.370">
    <property type="entry name" value="Glycoside hydrolase/deacetylase"/>
    <property type="match status" value="1"/>
</dbReference>
<evidence type="ECO:0000256" key="6">
    <source>
        <dbReference type="ARBA" id="ARBA00023285"/>
    </source>
</evidence>
<dbReference type="GO" id="GO:0005975">
    <property type="term" value="P:carbohydrate metabolic process"/>
    <property type="evidence" value="ECO:0007669"/>
    <property type="project" value="InterPro"/>
</dbReference>
<keyword evidence="9" id="KW-1185">Reference proteome</keyword>
<accession>A0A135TMN6</accession>
<evidence type="ECO:0000313" key="9">
    <source>
        <dbReference type="Proteomes" id="UP000070121"/>
    </source>
</evidence>
<dbReference type="PANTHER" id="PTHR46471:SF2">
    <property type="entry name" value="CHITIN DEACETYLASE-RELATED"/>
    <property type="match status" value="1"/>
</dbReference>
<evidence type="ECO:0000256" key="5">
    <source>
        <dbReference type="ARBA" id="ARBA00023277"/>
    </source>
</evidence>
<dbReference type="OrthoDB" id="2125469at2759"/>
<sequence>MSPRILSKHGQVIRKCTIPGTVAFTFDDDSWTEKNDILSLFAQRNAQASFFLRSTPWTTDVIKDDGVESGIQKLHENGHLIGLGTSSRRPHSDAEQLDLLNARQKVSIVLGTSSASDGLRPQYIWSSPNNCTVRNGCVEKLTINGQRLVLWDTQPADISNNTETTLLFGRLQAADPKRDSFLVPIRGLRKEDNQRIGDLLDGLLQKGFRPVTIGDCINDPKHFCTWDWG</sequence>
<dbReference type="GO" id="GO:0046872">
    <property type="term" value="F:metal ion binding"/>
    <property type="evidence" value="ECO:0007669"/>
    <property type="project" value="UniProtKB-KW"/>
</dbReference>
<feature type="domain" description="NodB homology" evidence="7">
    <location>
        <begin position="16"/>
        <end position="94"/>
    </location>
</feature>
<dbReference type="EMBL" id="JFFI01001930">
    <property type="protein sequence ID" value="KXH49389.1"/>
    <property type="molecule type" value="Genomic_DNA"/>
</dbReference>
<comment type="caution">
    <text evidence="8">The sequence shown here is derived from an EMBL/GenBank/DDBJ whole genome shotgun (WGS) entry which is preliminary data.</text>
</comment>
<dbReference type="GO" id="GO:0016810">
    <property type="term" value="F:hydrolase activity, acting on carbon-nitrogen (but not peptide) bonds"/>
    <property type="evidence" value="ECO:0007669"/>
    <property type="project" value="InterPro"/>
</dbReference>
<dbReference type="PANTHER" id="PTHR46471">
    <property type="entry name" value="CHITIN DEACETYLASE"/>
    <property type="match status" value="1"/>
</dbReference>
<protein>
    <submittedName>
        <fullName evidence="8">Chitin deacetylase</fullName>
    </submittedName>
</protein>
<dbReference type="SUPFAM" id="SSF88713">
    <property type="entry name" value="Glycoside hydrolase/deacetylase"/>
    <property type="match status" value="1"/>
</dbReference>
<keyword evidence="3" id="KW-0732">Signal</keyword>
<dbReference type="InterPro" id="IPR011330">
    <property type="entry name" value="Glyco_hydro/deAcase_b/a-brl"/>
</dbReference>
<evidence type="ECO:0000256" key="4">
    <source>
        <dbReference type="ARBA" id="ARBA00022801"/>
    </source>
</evidence>
<name>A0A135TMN6_9PEZI</name>
<evidence type="ECO:0000256" key="3">
    <source>
        <dbReference type="ARBA" id="ARBA00022729"/>
    </source>
</evidence>
<evidence type="ECO:0000313" key="8">
    <source>
        <dbReference type="EMBL" id="KXH49389.1"/>
    </source>
</evidence>
<keyword evidence="5" id="KW-0119">Carbohydrate metabolism</keyword>
<proteinExistence type="predicted"/>
<keyword evidence="2" id="KW-0479">Metal-binding</keyword>
<keyword evidence="6" id="KW-0170">Cobalt</keyword>
<gene>
    <name evidence="8" type="ORF">CSAL01_11419</name>
</gene>
<comment type="cofactor">
    <cofactor evidence="1">
        <name>Co(2+)</name>
        <dbReference type="ChEBI" id="CHEBI:48828"/>
    </cofactor>
</comment>
<dbReference type="Proteomes" id="UP000070121">
    <property type="component" value="Unassembled WGS sequence"/>
</dbReference>
<keyword evidence="4" id="KW-0378">Hydrolase</keyword>